<feature type="transmembrane region" description="Helical" evidence="1">
    <location>
        <begin position="42"/>
        <end position="67"/>
    </location>
</feature>
<proteinExistence type="predicted"/>
<dbReference type="InterPro" id="IPR018710">
    <property type="entry name" value="DUF2232"/>
</dbReference>
<feature type="transmembrane region" description="Helical" evidence="1">
    <location>
        <begin position="173"/>
        <end position="198"/>
    </location>
</feature>
<dbReference type="RefSeq" id="WP_009339253.1">
    <property type="nucleotide sequence ID" value="NZ_CCAZ020000001.1"/>
</dbReference>
<dbReference type="STRING" id="1035.BN961_01687"/>
<reference evidence="2 3" key="1">
    <citation type="journal article" date="2014" name="Genome Announc.">
        <title>Genome Sequence of Afipia felis Strain 76713, Isolated in Hospital Water Using an Amoeba Co-Culture Procedure.</title>
        <authorList>
            <person name="Benamar S."/>
            <person name="La Scola B."/>
            <person name="Croce O."/>
        </authorList>
    </citation>
    <scope>NUCLEOTIDE SEQUENCE [LARGE SCALE GENOMIC DNA]</scope>
    <source>
        <strain evidence="2 3">76713</strain>
    </source>
</reference>
<keyword evidence="1" id="KW-1133">Transmembrane helix</keyword>
<dbReference type="EMBL" id="CCAZ020000001">
    <property type="protein sequence ID" value="CEG08273.1"/>
    <property type="molecule type" value="Genomic_DNA"/>
</dbReference>
<keyword evidence="3" id="KW-1185">Reference proteome</keyword>
<comment type="caution">
    <text evidence="2">The sequence shown here is derived from an EMBL/GenBank/DDBJ whole genome shotgun (WGS) entry which is preliminary data.</text>
</comment>
<evidence type="ECO:0000256" key="1">
    <source>
        <dbReference type="SAM" id="Phobius"/>
    </source>
</evidence>
<dbReference type="AlphaFoldDB" id="A0A090N7A7"/>
<dbReference type="Proteomes" id="UP000035762">
    <property type="component" value="Unassembled WGS sequence"/>
</dbReference>
<evidence type="ECO:0000313" key="2">
    <source>
        <dbReference type="EMBL" id="CEG08273.1"/>
    </source>
</evidence>
<evidence type="ECO:0000313" key="3">
    <source>
        <dbReference type="Proteomes" id="UP000035762"/>
    </source>
</evidence>
<organism evidence="2 3">
    <name type="scientific">Afipia felis</name>
    <name type="common">Cat scratch disease bacillus</name>
    <dbReference type="NCBI Taxonomy" id="1035"/>
    <lineage>
        <taxon>Bacteria</taxon>
        <taxon>Pseudomonadati</taxon>
        <taxon>Pseudomonadota</taxon>
        <taxon>Alphaproteobacteria</taxon>
        <taxon>Hyphomicrobiales</taxon>
        <taxon>Nitrobacteraceae</taxon>
        <taxon>Afipia</taxon>
    </lineage>
</organism>
<feature type="transmembrane region" description="Helical" evidence="1">
    <location>
        <begin position="223"/>
        <end position="244"/>
    </location>
</feature>
<feature type="transmembrane region" description="Helical" evidence="1">
    <location>
        <begin position="74"/>
        <end position="95"/>
    </location>
</feature>
<keyword evidence="1" id="KW-0812">Transmembrane</keyword>
<dbReference type="Pfam" id="PF09991">
    <property type="entry name" value="DUF2232"/>
    <property type="match status" value="1"/>
</dbReference>
<accession>A0A090N7A7</accession>
<name>A0A090N7A7_AFIFE</name>
<sequence>MMATTILIALAAALASAMMFASIASGAVLSLALFYLAPLPLMVVALGWGSRSGFIAGAAAVLGLGAVFGPMYMLAYGVMVALPALWLGHLALLARAHDDGYTPPSALDWYPVGRILVWTAGFAALTTAGALLTLGTDVDTIMAVMRKSLTHLSDVANQGGVAHGTTPDPVIEALVAIAPGAAALVAMLTLTLNLWLAAKIAQTSQLLKRPWPDLRTTEMPRPVMAALAIAIVLCFFGGLTALVAKIVSASLLLAYGMTGFAVLHTVSQTMAGRSFMLSGIYALTAFIGWPLAGAIVLGLADAAFGIRRRYWRKQHSLPDPN</sequence>
<keyword evidence="1" id="KW-0472">Membrane</keyword>
<feature type="transmembrane region" description="Helical" evidence="1">
    <location>
        <begin position="279"/>
        <end position="304"/>
    </location>
</feature>
<feature type="transmembrane region" description="Helical" evidence="1">
    <location>
        <begin position="115"/>
        <end position="136"/>
    </location>
</feature>
<protein>
    <submittedName>
        <fullName evidence="2">Membrane protein</fullName>
    </submittedName>
</protein>
<feature type="transmembrane region" description="Helical" evidence="1">
    <location>
        <begin position="251"/>
        <end position="267"/>
    </location>
</feature>
<dbReference type="OrthoDB" id="7335270at2"/>
<gene>
    <name evidence="2" type="ORF">BN961_01687</name>
</gene>